<name>A0A8B8D3L8_CRAVI</name>
<protein>
    <submittedName>
        <fullName evidence="3">Uncharacterized protein LOC111124112</fullName>
    </submittedName>
</protein>
<dbReference type="RefSeq" id="XP_022322683.1">
    <property type="nucleotide sequence ID" value="XM_022466975.1"/>
</dbReference>
<dbReference type="KEGG" id="cvn:111124112"/>
<keyword evidence="1" id="KW-1133">Transmembrane helix</keyword>
<dbReference type="OrthoDB" id="6134537at2759"/>
<dbReference type="GeneID" id="111124112"/>
<proteinExistence type="predicted"/>
<evidence type="ECO:0000313" key="2">
    <source>
        <dbReference type="Proteomes" id="UP000694844"/>
    </source>
</evidence>
<dbReference type="Proteomes" id="UP000694844">
    <property type="component" value="Chromosome 3"/>
</dbReference>
<feature type="transmembrane region" description="Helical" evidence="1">
    <location>
        <begin position="22"/>
        <end position="43"/>
    </location>
</feature>
<keyword evidence="1" id="KW-0472">Membrane</keyword>
<gene>
    <name evidence="3" type="primary">LOC111124112</name>
</gene>
<evidence type="ECO:0000256" key="1">
    <source>
        <dbReference type="SAM" id="Phobius"/>
    </source>
</evidence>
<keyword evidence="1" id="KW-0812">Transmembrane</keyword>
<sequence>MAATVPEGVAKTTLGKGVLTKLLVGLTLFFGVVTLALVGYIIYKEVIYKESLTRENLIRRFPGYYWTHEEFLWYSRLLNSSMKDVTKLKYFEKPCNADCPSQPWYRSNRRRRREVGVVASSEIYHGCCMSQLFYMAPLQQPNQHGTLRTLFHLLPDAQQFFKVSWCYEHYECTGCSCMYEEEMYSAVVVKAGVTVADATLDDLEIDVLVFNGCCKCVNDGS</sequence>
<accession>A0A8B8D3L8</accession>
<keyword evidence="2" id="KW-1185">Reference proteome</keyword>
<organism evidence="2 3">
    <name type="scientific">Crassostrea virginica</name>
    <name type="common">Eastern oyster</name>
    <dbReference type="NCBI Taxonomy" id="6565"/>
    <lineage>
        <taxon>Eukaryota</taxon>
        <taxon>Metazoa</taxon>
        <taxon>Spiralia</taxon>
        <taxon>Lophotrochozoa</taxon>
        <taxon>Mollusca</taxon>
        <taxon>Bivalvia</taxon>
        <taxon>Autobranchia</taxon>
        <taxon>Pteriomorphia</taxon>
        <taxon>Ostreida</taxon>
        <taxon>Ostreoidea</taxon>
        <taxon>Ostreidae</taxon>
        <taxon>Crassostrea</taxon>
    </lineage>
</organism>
<evidence type="ECO:0000313" key="3">
    <source>
        <dbReference type="RefSeq" id="XP_022322683.1"/>
    </source>
</evidence>
<reference evidence="3" key="1">
    <citation type="submission" date="2025-08" db="UniProtKB">
        <authorList>
            <consortium name="RefSeq"/>
        </authorList>
    </citation>
    <scope>IDENTIFICATION</scope>
    <source>
        <tissue evidence="3">Whole sample</tissue>
    </source>
</reference>
<dbReference type="AlphaFoldDB" id="A0A8B8D3L8"/>